<dbReference type="InterPro" id="IPR025487">
    <property type="entry name" value="DUF4379"/>
</dbReference>
<dbReference type="Pfam" id="PF14311">
    <property type="entry name" value="DUF4379"/>
    <property type="match status" value="4"/>
</dbReference>
<evidence type="ECO:0000313" key="2">
    <source>
        <dbReference type="EMBL" id="MBK3519912.1"/>
    </source>
</evidence>
<name>A0ABS1HQH1_9BACT</name>
<organism evidence="2 3">
    <name type="scientific">Carboxylicivirga marina</name>
    <dbReference type="NCBI Taxonomy" id="2800988"/>
    <lineage>
        <taxon>Bacteria</taxon>
        <taxon>Pseudomonadati</taxon>
        <taxon>Bacteroidota</taxon>
        <taxon>Bacteroidia</taxon>
        <taxon>Marinilabiliales</taxon>
        <taxon>Marinilabiliaceae</taxon>
        <taxon>Carboxylicivirga</taxon>
    </lineage>
</organism>
<evidence type="ECO:0000259" key="1">
    <source>
        <dbReference type="Pfam" id="PF14311"/>
    </source>
</evidence>
<sequence length="560" mass="64573">MTTKSNKRKIKIQGRIYESINSAAIAFSLSRTTIDYRLSKGWTPEQAVGVEPRPEYATSTPGIPITVQGQEFPNIKQAAKYYGRSYTHIFARLNDGCTIEQALGLVKRTDTLQAEYPAIAKQWHPTKNTPLTADDVSYGSGKKVWWLCSKGHEWKSGINTRNRGHGCPYCAGQKPTKERNFATEYPELLKEWDNAKNAKRRPENFTPRSKSKVWWKCEKGHSWQATIQNRTRDWKSICPCCSNKKLCKDNSLAKLRPDIAESWHPSKNVLLTPDDVVAGGSAKVWWLCKHGHAWQATIGSRVNNNTGCPKCSLQTSRIEIAVYTELDALFEEVNWREKFVGYECDIFLRKLNIGIEIDGVYWHSQYPERELVKSTAFEAIGIQLFRLREEGLLHLSERDVSYKFSEDEFLVISKLIRSILSHAELTVHQREKLNKYIKGRRLINEKQYRKLVSTLPAPPPEQSFAHMQPDIAAQWAYDLNAPLLPEHFRHKANKKVWWRCKNGHTWKTTINVRTQQNTGCPICPRPFIKVKDERNLAVLYPEIASEWHSEKNGGLHWKKR</sequence>
<keyword evidence="3" id="KW-1185">Reference proteome</keyword>
<dbReference type="Proteomes" id="UP000605676">
    <property type="component" value="Unassembled WGS sequence"/>
</dbReference>
<evidence type="ECO:0000313" key="3">
    <source>
        <dbReference type="Proteomes" id="UP000605676"/>
    </source>
</evidence>
<gene>
    <name evidence="2" type="ORF">JIV24_21415</name>
</gene>
<dbReference type="PANTHER" id="PTHR37317:SF1">
    <property type="entry name" value="ZINC-RIBBON DOMAIN-CONTAINING PROTEIN-RELATED"/>
    <property type="match status" value="1"/>
</dbReference>
<dbReference type="Gene3D" id="3.40.960.10">
    <property type="entry name" value="VSR Endonuclease"/>
    <property type="match status" value="1"/>
</dbReference>
<comment type="caution">
    <text evidence="2">The sequence shown here is derived from an EMBL/GenBank/DDBJ whole genome shotgun (WGS) entry which is preliminary data.</text>
</comment>
<proteinExistence type="predicted"/>
<reference evidence="2 3" key="1">
    <citation type="submission" date="2021-01" db="EMBL/GenBank/DDBJ databases">
        <title>Carboxyliciviraga sp.nov., isolated from coastal sediments.</title>
        <authorList>
            <person name="Lu D."/>
            <person name="Zhang T."/>
        </authorList>
    </citation>
    <scope>NUCLEOTIDE SEQUENCE [LARGE SCALE GENOMIC DNA]</scope>
    <source>
        <strain evidence="2 3">N1Y132</strain>
    </source>
</reference>
<feature type="domain" description="Treble clef zinc finger" evidence="1">
    <location>
        <begin position="119"/>
        <end position="172"/>
    </location>
</feature>
<dbReference type="RefSeq" id="WP_200467131.1">
    <property type="nucleotide sequence ID" value="NZ_JAENRR010000104.1"/>
</dbReference>
<protein>
    <submittedName>
        <fullName evidence="2">Zinc-ribbon domain-containing protein</fullName>
    </submittedName>
</protein>
<feature type="domain" description="Treble clef zinc finger" evidence="1">
    <location>
        <begin position="471"/>
        <end position="524"/>
    </location>
</feature>
<accession>A0ABS1HQH1</accession>
<dbReference type="EMBL" id="JAENRR010000104">
    <property type="protein sequence ID" value="MBK3519912.1"/>
    <property type="molecule type" value="Genomic_DNA"/>
</dbReference>
<feature type="domain" description="Treble clef zinc finger" evidence="1">
    <location>
        <begin position="259"/>
        <end position="313"/>
    </location>
</feature>
<dbReference type="PANTHER" id="PTHR37317">
    <property type="entry name" value="BLR8090 PROTEIN"/>
    <property type="match status" value="1"/>
</dbReference>
<feature type="domain" description="Treble clef zinc finger" evidence="1">
    <location>
        <begin position="188"/>
        <end position="244"/>
    </location>
</feature>